<dbReference type="Proteomes" id="UP001596045">
    <property type="component" value="Unassembled WGS sequence"/>
</dbReference>
<evidence type="ECO:0000256" key="7">
    <source>
        <dbReference type="ARBA" id="ARBA00022840"/>
    </source>
</evidence>
<evidence type="ECO:0000256" key="2">
    <source>
        <dbReference type="ARBA" id="ARBA00005174"/>
    </source>
</evidence>
<evidence type="ECO:0000256" key="5">
    <source>
        <dbReference type="ARBA" id="ARBA00022741"/>
    </source>
</evidence>
<name>A0ABW0MG26_9BURK</name>
<dbReference type="InterPro" id="IPR011761">
    <property type="entry name" value="ATP-grasp"/>
</dbReference>
<evidence type="ECO:0000256" key="6">
    <source>
        <dbReference type="ARBA" id="ARBA00022755"/>
    </source>
</evidence>
<dbReference type="RefSeq" id="WP_378999666.1">
    <property type="nucleotide sequence ID" value="NZ_JBHSMT010000029.1"/>
</dbReference>
<feature type="domain" description="ATP-grasp" evidence="13">
    <location>
        <begin position="107"/>
        <end position="314"/>
    </location>
</feature>
<dbReference type="SMART" id="SM01210">
    <property type="entry name" value="GARS_C"/>
    <property type="match status" value="1"/>
</dbReference>
<evidence type="ECO:0000313" key="15">
    <source>
        <dbReference type="Proteomes" id="UP001596045"/>
    </source>
</evidence>
<dbReference type="NCBIfam" id="TIGR00877">
    <property type="entry name" value="purD"/>
    <property type="match status" value="1"/>
</dbReference>
<keyword evidence="5 12" id="KW-0547">Nucleotide-binding</keyword>
<keyword evidence="15" id="KW-1185">Reference proteome</keyword>
<evidence type="ECO:0000256" key="9">
    <source>
        <dbReference type="ARBA" id="ARBA00042242"/>
    </source>
</evidence>
<evidence type="ECO:0000256" key="10">
    <source>
        <dbReference type="ARBA" id="ARBA00042864"/>
    </source>
</evidence>
<dbReference type="SUPFAM" id="SSF51246">
    <property type="entry name" value="Rudiment single hybrid motif"/>
    <property type="match status" value="1"/>
</dbReference>
<comment type="similarity">
    <text evidence="8 11">Belongs to the GARS family.</text>
</comment>
<evidence type="ECO:0000259" key="13">
    <source>
        <dbReference type="PROSITE" id="PS50975"/>
    </source>
</evidence>
<dbReference type="Gene3D" id="3.30.470.20">
    <property type="entry name" value="ATP-grasp fold, B domain"/>
    <property type="match status" value="1"/>
</dbReference>
<dbReference type="SUPFAM" id="SSF56059">
    <property type="entry name" value="Glutathione synthetase ATP-binding domain-like"/>
    <property type="match status" value="1"/>
</dbReference>
<dbReference type="HAMAP" id="MF_00138">
    <property type="entry name" value="GARS"/>
    <property type="match status" value="1"/>
</dbReference>
<keyword evidence="6 11" id="KW-0658">Purine biosynthesis</keyword>
<evidence type="ECO:0000256" key="4">
    <source>
        <dbReference type="ARBA" id="ARBA00022598"/>
    </source>
</evidence>
<dbReference type="GO" id="GO:0004637">
    <property type="term" value="F:phosphoribosylamine-glycine ligase activity"/>
    <property type="evidence" value="ECO:0007669"/>
    <property type="project" value="UniProtKB-EC"/>
</dbReference>
<dbReference type="InterPro" id="IPR013815">
    <property type="entry name" value="ATP_grasp_subdomain_1"/>
</dbReference>
<organism evidence="14 15">
    <name type="scientific">Paraherbaspirillum soli</name>
    <dbReference type="NCBI Taxonomy" id="631222"/>
    <lineage>
        <taxon>Bacteria</taxon>
        <taxon>Pseudomonadati</taxon>
        <taxon>Pseudomonadota</taxon>
        <taxon>Betaproteobacteria</taxon>
        <taxon>Burkholderiales</taxon>
        <taxon>Oxalobacteraceae</taxon>
        <taxon>Paraherbaspirillum</taxon>
    </lineage>
</organism>
<evidence type="ECO:0000256" key="3">
    <source>
        <dbReference type="ARBA" id="ARBA00013255"/>
    </source>
</evidence>
<dbReference type="PANTHER" id="PTHR43472">
    <property type="entry name" value="PHOSPHORIBOSYLAMINE--GLYCINE LIGASE"/>
    <property type="match status" value="1"/>
</dbReference>
<dbReference type="Gene3D" id="3.30.1490.20">
    <property type="entry name" value="ATP-grasp fold, A domain"/>
    <property type="match status" value="1"/>
</dbReference>
<dbReference type="InterPro" id="IPR011054">
    <property type="entry name" value="Rudment_hybrid_motif"/>
</dbReference>
<keyword evidence="7 12" id="KW-0067">ATP-binding</keyword>
<dbReference type="Gene3D" id="3.90.600.10">
    <property type="entry name" value="Phosphoribosylglycinamide synthetase, C-terminal domain"/>
    <property type="match status" value="1"/>
</dbReference>
<evidence type="ECO:0000256" key="11">
    <source>
        <dbReference type="HAMAP-Rule" id="MF_00138"/>
    </source>
</evidence>
<dbReference type="InterPro" id="IPR016185">
    <property type="entry name" value="PreATP-grasp_dom_sf"/>
</dbReference>
<dbReference type="PROSITE" id="PS50975">
    <property type="entry name" value="ATP_GRASP"/>
    <property type="match status" value="1"/>
</dbReference>
<dbReference type="EMBL" id="JBHSMT010000029">
    <property type="protein sequence ID" value="MFC5475927.1"/>
    <property type="molecule type" value="Genomic_DNA"/>
</dbReference>
<dbReference type="Gene3D" id="3.40.50.20">
    <property type="match status" value="1"/>
</dbReference>
<dbReference type="InterPro" id="IPR000115">
    <property type="entry name" value="PRibGlycinamide_synth"/>
</dbReference>
<keyword evidence="4 11" id="KW-0436">Ligase</keyword>
<dbReference type="PANTHER" id="PTHR43472:SF1">
    <property type="entry name" value="PHOSPHORIBOSYLAMINE--GLYCINE LIGASE, CHLOROPLASTIC"/>
    <property type="match status" value="1"/>
</dbReference>
<dbReference type="Pfam" id="PF02844">
    <property type="entry name" value="GARS_N"/>
    <property type="match status" value="1"/>
</dbReference>
<protein>
    <recommendedName>
        <fullName evidence="3 11">Phosphoribosylamine--glycine ligase</fullName>
        <ecNumber evidence="3 11">6.3.4.13</ecNumber>
    </recommendedName>
    <alternativeName>
        <fullName evidence="11">GARS</fullName>
    </alternativeName>
    <alternativeName>
        <fullName evidence="9 11">Glycinamide ribonucleotide synthetase</fullName>
    </alternativeName>
    <alternativeName>
        <fullName evidence="10 11">Phosphoribosylglycinamide synthetase</fullName>
    </alternativeName>
</protein>
<dbReference type="EC" id="6.3.4.13" evidence="3 11"/>
<dbReference type="Pfam" id="PF02843">
    <property type="entry name" value="GARS_C"/>
    <property type="match status" value="1"/>
</dbReference>
<evidence type="ECO:0000256" key="8">
    <source>
        <dbReference type="ARBA" id="ARBA00038345"/>
    </source>
</evidence>
<dbReference type="SUPFAM" id="SSF52440">
    <property type="entry name" value="PreATP-grasp domain"/>
    <property type="match status" value="1"/>
</dbReference>
<gene>
    <name evidence="11 14" type="primary">purD</name>
    <name evidence="14" type="ORF">ACFPM8_18355</name>
</gene>
<comment type="catalytic activity">
    <reaction evidence="11">
        <text>5-phospho-beta-D-ribosylamine + glycine + ATP = N(1)-(5-phospho-beta-D-ribosyl)glycinamide + ADP + phosphate + H(+)</text>
        <dbReference type="Rhea" id="RHEA:17453"/>
        <dbReference type="ChEBI" id="CHEBI:15378"/>
        <dbReference type="ChEBI" id="CHEBI:30616"/>
        <dbReference type="ChEBI" id="CHEBI:43474"/>
        <dbReference type="ChEBI" id="CHEBI:57305"/>
        <dbReference type="ChEBI" id="CHEBI:58681"/>
        <dbReference type="ChEBI" id="CHEBI:143788"/>
        <dbReference type="ChEBI" id="CHEBI:456216"/>
        <dbReference type="EC" id="6.3.4.13"/>
    </reaction>
</comment>
<dbReference type="Pfam" id="PF01071">
    <property type="entry name" value="GARS_A"/>
    <property type="match status" value="1"/>
</dbReference>
<dbReference type="InterPro" id="IPR037123">
    <property type="entry name" value="PRibGlycinamide_synth_C_sf"/>
</dbReference>
<comment type="cofactor">
    <cofactor evidence="1">
        <name>Mn(2+)</name>
        <dbReference type="ChEBI" id="CHEBI:29035"/>
    </cofactor>
</comment>
<reference evidence="15" key="1">
    <citation type="journal article" date="2019" name="Int. J. Syst. Evol. Microbiol.">
        <title>The Global Catalogue of Microorganisms (GCM) 10K type strain sequencing project: providing services to taxonomists for standard genome sequencing and annotation.</title>
        <authorList>
            <consortium name="The Broad Institute Genomics Platform"/>
            <consortium name="The Broad Institute Genome Sequencing Center for Infectious Disease"/>
            <person name="Wu L."/>
            <person name="Ma J."/>
        </authorList>
    </citation>
    <scope>NUCLEOTIDE SEQUENCE [LARGE SCALE GENOMIC DNA]</scope>
    <source>
        <strain evidence="15">JCM 17066</strain>
    </source>
</reference>
<sequence length="424" mass="45302">MKILVVGSGGREHALAWKIAQSPRIQTVFVAPGNGGTALDQRLQNIDITDPAALADFAQQEHVALTVVGPEIPLAAGIVNIFRDRGLKIFGPTREAAQLESSKDFAKSFMQRHHIPTAEYQTFSDVSAAHQYIDQKGAPIVIKADGLAAGKGVVVAMSLEEAHAAVDMMLSDNRLGDAGARVVIEEFLAGEEASFIVMVDGKNILPLATSQDHKRLKDDDQGPNTGGMGAYSPAPIVTPALHARVMREIITPTVHGMAKDGIPFSGFLYAGLMIDAKGNPKTLEFNCRMGDPETQPIMARLKTDLLTVMEHAVNGALDTIELEWDRRTALGVVMAAAGYPDAPRKGDLISGIPPETADSVTFHAGTTLNGEQLTTSGGRVLCVVGLGDSVKMAQKQAYNVVDAIHFNGAQFRRDIGWRALKKPA</sequence>
<dbReference type="InterPro" id="IPR020562">
    <property type="entry name" value="PRibGlycinamide_synth_N"/>
</dbReference>
<evidence type="ECO:0000256" key="1">
    <source>
        <dbReference type="ARBA" id="ARBA00001936"/>
    </source>
</evidence>
<evidence type="ECO:0000313" key="14">
    <source>
        <dbReference type="EMBL" id="MFC5475927.1"/>
    </source>
</evidence>
<accession>A0ABW0MG26</accession>
<evidence type="ECO:0000256" key="12">
    <source>
        <dbReference type="PROSITE-ProRule" id="PRU00409"/>
    </source>
</evidence>
<dbReference type="InterPro" id="IPR020560">
    <property type="entry name" value="PRibGlycinamide_synth_C-dom"/>
</dbReference>
<dbReference type="SMART" id="SM01209">
    <property type="entry name" value="GARS_A"/>
    <property type="match status" value="1"/>
</dbReference>
<comment type="caution">
    <text evidence="14">The sequence shown here is derived from an EMBL/GenBank/DDBJ whole genome shotgun (WGS) entry which is preliminary data.</text>
</comment>
<proteinExistence type="inferred from homology"/>
<dbReference type="InterPro" id="IPR020561">
    <property type="entry name" value="PRibGlycinamid_synth_ATP-grasp"/>
</dbReference>
<comment type="pathway">
    <text evidence="2 11">Purine metabolism; IMP biosynthesis via de novo pathway; N(1)-(5-phospho-D-ribosyl)glycinamide from 5-phospho-alpha-D-ribose 1-diphosphate: step 2/2.</text>
</comment>